<dbReference type="Proteomes" id="UP001233172">
    <property type="component" value="Unassembled WGS sequence"/>
</dbReference>
<reference evidence="3" key="2">
    <citation type="submission" date="2023-04" db="EMBL/GenBank/DDBJ databases">
        <authorList>
            <person name="Bu L."/>
            <person name="Lu L."/>
            <person name="Laidemitt M.R."/>
            <person name="Zhang S.M."/>
            <person name="Mutuku M."/>
            <person name="Mkoji G."/>
            <person name="Steinauer M."/>
            <person name="Loker E.S."/>
        </authorList>
    </citation>
    <scope>NUCLEOTIDE SEQUENCE</scope>
    <source>
        <strain evidence="3">KasaAsao</strain>
        <tissue evidence="3">Whole Snail</tissue>
    </source>
</reference>
<comment type="caution">
    <text evidence="3">The sequence shown here is derived from an EMBL/GenBank/DDBJ whole genome shotgun (WGS) entry which is preliminary data.</text>
</comment>
<dbReference type="InterPro" id="IPR002909">
    <property type="entry name" value="IPT_dom"/>
</dbReference>
<dbReference type="PANTHER" id="PTHR46769:SF2">
    <property type="entry name" value="FIBROCYSTIN-L ISOFORM 2 PRECURSOR-RELATED"/>
    <property type="match status" value="1"/>
</dbReference>
<feature type="domain" description="G8" evidence="2">
    <location>
        <begin position="231"/>
        <end position="295"/>
    </location>
</feature>
<dbReference type="AlphaFoldDB" id="A0AAD8CEJ2"/>
<dbReference type="CDD" id="cd00603">
    <property type="entry name" value="IPT_PCSR"/>
    <property type="match status" value="1"/>
</dbReference>
<dbReference type="InterPro" id="IPR014756">
    <property type="entry name" value="Ig_E-set"/>
</dbReference>
<keyword evidence="4" id="KW-1185">Reference proteome</keyword>
<dbReference type="SUPFAM" id="SSF81296">
    <property type="entry name" value="E set domains"/>
    <property type="match status" value="2"/>
</dbReference>
<feature type="non-terminal residue" evidence="3">
    <location>
        <position position="1"/>
    </location>
</feature>
<keyword evidence="1" id="KW-0732">Signal</keyword>
<dbReference type="Pfam" id="PF01833">
    <property type="entry name" value="TIG"/>
    <property type="match status" value="3"/>
</dbReference>
<dbReference type="EMBL" id="JASAOG010000001">
    <property type="protein sequence ID" value="KAK0070509.1"/>
    <property type="molecule type" value="Genomic_DNA"/>
</dbReference>
<evidence type="ECO:0000259" key="2">
    <source>
        <dbReference type="PROSITE" id="PS51484"/>
    </source>
</evidence>
<dbReference type="PROSITE" id="PS51484">
    <property type="entry name" value="G8"/>
    <property type="match status" value="1"/>
</dbReference>
<sequence>IGGVACTNVRDTSATSITCTTGPHNTGVFVVQVFVEQKGFSNMDQTFTYQLASFTLTPLKGSTNGGQLVTLTGSGFLQGKTSVTICGLPCQEVSLTTSQYICKTAAVNDTPSSCDVVAAVDKVSQTLASVYAYDSSLASSVTLVSPSRGGTAGGTLVTISGSGFGTSNESLSVKIVSVICDVQSVINSEIKCITGPSASIVAEVEVNVNNQGIAKQVNAQFEYIDVWSNPFTWGGQPQPEDGDFIVIPANQTILLDTDTAVLKMLLIQGGQLIFDEENIELKAENILITDGGILQ</sequence>
<evidence type="ECO:0000313" key="4">
    <source>
        <dbReference type="Proteomes" id="UP001233172"/>
    </source>
</evidence>
<dbReference type="PANTHER" id="PTHR46769">
    <property type="entry name" value="POLYCYSTIC KIDNEY AND HEPATIC DISEASE 1 (AUTOSOMAL RECESSIVE)-LIKE 1"/>
    <property type="match status" value="1"/>
</dbReference>
<reference evidence="3" key="1">
    <citation type="journal article" date="2023" name="PLoS Negl. Trop. Dis.">
        <title>A genome sequence for Biomphalaria pfeifferi, the major vector snail for the human-infecting parasite Schistosoma mansoni.</title>
        <authorList>
            <person name="Bu L."/>
            <person name="Lu L."/>
            <person name="Laidemitt M.R."/>
            <person name="Zhang S.M."/>
            <person name="Mutuku M."/>
            <person name="Mkoji G."/>
            <person name="Steinauer M."/>
            <person name="Loker E.S."/>
        </authorList>
    </citation>
    <scope>NUCLEOTIDE SEQUENCE</scope>
    <source>
        <strain evidence="3">KasaAsao</strain>
    </source>
</reference>
<dbReference type="InterPro" id="IPR052387">
    <property type="entry name" value="Fibrocystin"/>
</dbReference>
<dbReference type="InterPro" id="IPR013783">
    <property type="entry name" value="Ig-like_fold"/>
</dbReference>
<accession>A0AAD8CEJ2</accession>
<dbReference type="Gene3D" id="2.60.40.10">
    <property type="entry name" value="Immunoglobulins"/>
    <property type="match status" value="3"/>
</dbReference>
<proteinExistence type="predicted"/>
<organism evidence="3 4">
    <name type="scientific">Biomphalaria pfeifferi</name>
    <name type="common">Bloodfluke planorb</name>
    <name type="synonym">Freshwater snail</name>
    <dbReference type="NCBI Taxonomy" id="112525"/>
    <lineage>
        <taxon>Eukaryota</taxon>
        <taxon>Metazoa</taxon>
        <taxon>Spiralia</taxon>
        <taxon>Lophotrochozoa</taxon>
        <taxon>Mollusca</taxon>
        <taxon>Gastropoda</taxon>
        <taxon>Heterobranchia</taxon>
        <taxon>Euthyneura</taxon>
        <taxon>Panpulmonata</taxon>
        <taxon>Hygrophila</taxon>
        <taxon>Lymnaeoidea</taxon>
        <taxon>Planorbidae</taxon>
        <taxon>Biomphalaria</taxon>
    </lineage>
</organism>
<dbReference type="Pfam" id="PF10162">
    <property type="entry name" value="G8"/>
    <property type="match status" value="1"/>
</dbReference>
<name>A0AAD8CEJ2_BIOPF</name>
<gene>
    <name evidence="3" type="ORF">Bpfe_000492</name>
</gene>
<evidence type="ECO:0000256" key="1">
    <source>
        <dbReference type="ARBA" id="ARBA00022729"/>
    </source>
</evidence>
<evidence type="ECO:0000313" key="3">
    <source>
        <dbReference type="EMBL" id="KAK0070509.1"/>
    </source>
</evidence>
<dbReference type="InterPro" id="IPR019316">
    <property type="entry name" value="G8_domain"/>
</dbReference>
<dbReference type="SMART" id="SM00429">
    <property type="entry name" value="IPT"/>
    <property type="match status" value="1"/>
</dbReference>
<feature type="non-terminal residue" evidence="3">
    <location>
        <position position="295"/>
    </location>
</feature>
<protein>
    <submittedName>
        <fullName evidence="3">Fibrocystin-L</fullName>
    </submittedName>
</protein>